<sequence>MAGTPPPFAPFEWMIAWRYLRARRAEGGVSVMTWISLIGITLAVFALIATLAVRSGFRAEFVDTILGANAHVTVYRSGLVDSTGRLDRTIPDYEEVATRLRDVEGVTRTAPLVKGQVMSSLRGRNAGVEVFGIARENLKELPRIADPLTGRGDIDRFDDGIAIGSGVARELGAIVGDKIKIISPNGVKTAFGTSPRINAYEVVYVFSAGRYDIDRTRVYLPFSEAQNFFNRDGVADEIEVMVEDPDAVDDLSLDLLRAGGERTLLWTWRDASGGFLRALEVEDNVMFIIMSILVLIAAMNIVSGLIMLVKNKGRDIGILRTMGLTEGAVLRVFFICGAFTGLIGTALGVTLGCLFAIYIDPVFAFVNMMMGGGVWDPAIRGIYHLPAKLELADVLSAVILSLGLSFVVTIFPARRAARMNPVEALRYE</sequence>
<comment type="similarity">
    <text evidence="2">Belongs to the ABC-4 integral membrane protein family. LolC/E subfamily.</text>
</comment>
<dbReference type="GO" id="GO:0042953">
    <property type="term" value="P:lipoprotein transport"/>
    <property type="evidence" value="ECO:0007669"/>
    <property type="project" value="InterPro"/>
</dbReference>
<keyword evidence="6 8" id="KW-1133">Transmembrane helix</keyword>
<keyword evidence="7 8" id="KW-0472">Membrane</keyword>
<organism evidence="11 12">
    <name type="scientific">Shimia gijangensis</name>
    <dbReference type="NCBI Taxonomy" id="1470563"/>
    <lineage>
        <taxon>Bacteria</taxon>
        <taxon>Pseudomonadati</taxon>
        <taxon>Pseudomonadota</taxon>
        <taxon>Alphaproteobacteria</taxon>
        <taxon>Rhodobacterales</taxon>
        <taxon>Roseobacteraceae</taxon>
    </lineage>
</organism>
<feature type="transmembrane region" description="Helical" evidence="8">
    <location>
        <begin position="394"/>
        <end position="413"/>
    </location>
</feature>
<dbReference type="STRING" id="1470563.SAMN05444000_11731"/>
<evidence type="ECO:0000256" key="5">
    <source>
        <dbReference type="ARBA" id="ARBA00022692"/>
    </source>
</evidence>
<dbReference type="InterPro" id="IPR025857">
    <property type="entry name" value="MacB_PCD"/>
</dbReference>
<dbReference type="EMBL" id="FQZQ01000017">
    <property type="protein sequence ID" value="SHK01626.1"/>
    <property type="molecule type" value="Genomic_DNA"/>
</dbReference>
<evidence type="ECO:0000313" key="11">
    <source>
        <dbReference type="EMBL" id="SHK01626.1"/>
    </source>
</evidence>
<feature type="transmembrane region" description="Helical" evidence="8">
    <location>
        <begin position="285"/>
        <end position="309"/>
    </location>
</feature>
<keyword evidence="4" id="KW-1003">Cell membrane</keyword>
<evidence type="ECO:0000256" key="8">
    <source>
        <dbReference type="SAM" id="Phobius"/>
    </source>
</evidence>
<dbReference type="Proteomes" id="UP000183982">
    <property type="component" value="Unassembled WGS sequence"/>
</dbReference>
<name>A0A1M6P119_9RHOB</name>
<feature type="transmembrane region" description="Helical" evidence="8">
    <location>
        <begin position="31"/>
        <end position="53"/>
    </location>
</feature>
<dbReference type="Pfam" id="PF02687">
    <property type="entry name" value="FtsX"/>
    <property type="match status" value="1"/>
</dbReference>
<dbReference type="InterPro" id="IPR051447">
    <property type="entry name" value="Lipoprotein-release_system"/>
</dbReference>
<evidence type="ECO:0000256" key="7">
    <source>
        <dbReference type="ARBA" id="ARBA00023136"/>
    </source>
</evidence>
<dbReference type="OrthoDB" id="9808461at2"/>
<proteinExistence type="inferred from homology"/>
<dbReference type="GO" id="GO:0044874">
    <property type="term" value="P:lipoprotein localization to outer membrane"/>
    <property type="evidence" value="ECO:0007669"/>
    <property type="project" value="TreeGrafter"/>
</dbReference>
<evidence type="ECO:0000259" key="10">
    <source>
        <dbReference type="Pfam" id="PF12704"/>
    </source>
</evidence>
<reference evidence="12" key="1">
    <citation type="submission" date="2016-11" db="EMBL/GenBank/DDBJ databases">
        <authorList>
            <person name="Varghese N."/>
            <person name="Submissions S."/>
        </authorList>
    </citation>
    <scope>NUCLEOTIDE SEQUENCE [LARGE SCALE GENOMIC DNA]</scope>
    <source>
        <strain evidence="12">DSM 100564</strain>
    </source>
</reference>
<feature type="domain" description="MacB-like periplasmic core" evidence="10">
    <location>
        <begin position="33"/>
        <end position="251"/>
    </location>
</feature>
<evidence type="ECO:0000256" key="6">
    <source>
        <dbReference type="ARBA" id="ARBA00022989"/>
    </source>
</evidence>
<evidence type="ECO:0000256" key="1">
    <source>
        <dbReference type="ARBA" id="ARBA00004651"/>
    </source>
</evidence>
<feature type="transmembrane region" description="Helical" evidence="8">
    <location>
        <begin position="330"/>
        <end position="359"/>
    </location>
</feature>
<feature type="domain" description="ABC3 transporter permease C-terminal" evidence="9">
    <location>
        <begin position="288"/>
        <end position="421"/>
    </location>
</feature>
<dbReference type="PANTHER" id="PTHR30489">
    <property type="entry name" value="LIPOPROTEIN-RELEASING SYSTEM TRANSMEMBRANE PROTEIN LOLE"/>
    <property type="match status" value="1"/>
</dbReference>
<dbReference type="InterPro" id="IPR011925">
    <property type="entry name" value="LolCE_TM"/>
</dbReference>
<comment type="subcellular location">
    <subcellularLocation>
        <location evidence="1">Cell membrane</location>
        <topology evidence="1">Multi-pass membrane protein</topology>
    </subcellularLocation>
</comment>
<keyword evidence="12" id="KW-1185">Reference proteome</keyword>
<gene>
    <name evidence="11" type="ORF">SAMN05444000_11731</name>
</gene>
<dbReference type="RefSeq" id="WP_073254289.1">
    <property type="nucleotide sequence ID" value="NZ_FQZQ01000017.1"/>
</dbReference>
<dbReference type="Pfam" id="PF12704">
    <property type="entry name" value="MacB_PCD"/>
    <property type="match status" value="1"/>
</dbReference>
<evidence type="ECO:0000256" key="4">
    <source>
        <dbReference type="ARBA" id="ARBA00022475"/>
    </source>
</evidence>
<protein>
    <submittedName>
        <fullName evidence="11">Lipoprotein-releasing system permease protein</fullName>
    </submittedName>
</protein>
<keyword evidence="5 8" id="KW-0812">Transmembrane</keyword>
<evidence type="ECO:0000313" key="12">
    <source>
        <dbReference type="Proteomes" id="UP000183982"/>
    </source>
</evidence>
<keyword evidence="11" id="KW-0449">Lipoprotein</keyword>
<dbReference type="NCBIfam" id="TIGR02212">
    <property type="entry name" value="lolCE"/>
    <property type="match status" value="1"/>
</dbReference>
<dbReference type="GO" id="GO:0098797">
    <property type="term" value="C:plasma membrane protein complex"/>
    <property type="evidence" value="ECO:0007669"/>
    <property type="project" value="TreeGrafter"/>
</dbReference>
<evidence type="ECO:0000256" key="3">
    <source>
        <dbReference type="ARBA" id="ARBA00022448"/>
    </source>
</evidence>
<dbReference type="AlphaFoldDB" id="A0A1M6P119"/>
<dbReference type="InterPro" id="IPR003838">
    <property type="entry name" value="ABC3_permease_C"/>
</dbReference>
<keyword evidence="3" id="KW-0813">Transport</keyword>
<accession>A0A1M6P119</accession>
<dbReference type="PANTHER" id="PTHR30489:SF0">
    <property type="entry name" value="LIPOPROTEIN-RELEASING SYSTEM TRANSMEMBRANE PROTEIN LOLE"/>
    <property type="match status" value="1"/>
</dbReference>
<evidence type="ECO:0000256" key="2">
    <source>
        <dbReference type="ARBA" id="ARBA00005236"/>
    </source>
</evidence>
<evidence type="ECO:0000259" key="9">
    <source>
        <dbReference type="Pfam" id="PF02687"/>
    </source>
</evidence>